<feature type="signal peptide" evidence="1">
    <location>
        <begin position="1"/>
        <end position="17"/>
    </location>
</feature>
<dbReference type="EMBL" id="WWCW01000002">
    <property type="protein sequence ID" value="MYM85819.1"/>
    <property type="molecule type" value="Genomic_DNA"/>
</dbReference>
<accession>A0A845FYK6</accession>
<sequence>MKTMLVLLAVVAMTGCASVVADKAQPLAAMMQPLAAPAMSVNEPVVDVPLKLMSPSQSAARVN</sequence>
<protein>
    <recommendedName>
        <fullName evidence="4">Conjugal transfer protein</fullName>
    </recommendedName>
</protein>
<evidence type="ECO:0000256" key="1">
    <source>
        <dbReference type="SAM" id="SignalP"/>
    </source>
</evidence>
<comment type="caution">
    <text evidence="2">The sequence shown here is derived from an EMBL/GenBank/DDBJ whole genome shotgun (WGS) entry which is preliminary data.</text>
</comment>
<dbReference type="RefSeq" id="WP_161095147.1">
    <property type="nucleotide sequence ID" value="NZ_WWCW01000002.1"/>
</dbReference>
<gene>
    <name evidence="2" type="ORF">GTP91_01355</name>
</gene>
<evidence type="ECO:0008006" key="4">
    <source>
        <dbReference type="Google" id="ProtNLM"/>
    </source>
</evidence>
<dbReference type="Proteomes" id="UP000470302">
    <property type="component" value="Unassembled WGS sequence"/>
</dbReference>
<evidence type="ECO:0000313" key="3">
    <source>
        <dbReference type="Proteomes" id="UP000470302"/>
    </source>
</evidence>
<keyword evidence="1" id="KW-0732">Signal</keyword>
<proteinExistence type="predicted"/>
<name>A0A845FYK6_9BURK</name>
<reference evidence="2 3" key="1">
    <citation type="submission" date="2020-01" db="EMBL/GenBank/DDBJ databases">
        <title>Novel species isolated from a subtropical stream in China.</title>
        <authorList>
            <person name="Lu H."/>
        </authorList>
    </citation>
    <scope>NUCLEOTIDE SEQUENCE [LARGE SCALE GENOMIC DNA]</scope>
    <source>
        <strain evidence="2 3">FT82W</strain>
    </source>
</reference>
<feature type="chain" id="PRO_5032440932" description="Conjugal transfer protein" evidence="1">
    <location>
        <begin position="18"/>
        <end position="63"/>
    </location>
</feature>
<dbReference type="PROSITE" id="PS51257">
    <property type="entry name" value="PROKAR_LIPOPROTEIN"/>
    <property type="match status" value="1"/>
</dbReference>
<evidence type="ECO:0000313" key="2">
    <source>
        <dbReference type="EMBL" id="MYM85819.1"/>
    </source>
</evidence>
<organism evidence="2 3">
    <name type="scientific">Duganella vulcania</name>
    <dbReference type="NCBI Taxonomy" id="2692166"/>
    <lineage>
        <taxon>Bacteria</taxon>
        <taxon>Pseudomonadati</taxon>
        <taxon>Pseudomonadota</taxon>
        <taxon>Betaproteobacteria</taxon>
        <taxon>Burkholderiales</taxon>
        <taxon>Oxalobacteraceae</taxon>
        <taxon>Telluria group</taxon>
        <taxon>Duganella</taxon>
    </lineage>
</organism>
<dbReference type="AlphaFoldDB" id="A0A845FYK6"/>